<name>A0A851DMZ8_TODME</name>
<evidence type="ECO:0000259" key="4">
    <source>
        <dbReference type="Pfam" id="PF13863"/>
    </source>
</evidence>
<feature type="non-terminal residue" evidence="5">
    <location>
        <position position="310"/>
    </location>
</feature>
<feature type="coiled-coil region" evidence="2">
    <location>
        <begin position="159"/>
        <end position="211"/>
    </location>
</feature>
<keyword evidence="1 2" id="KW-0175">Coiled coil</keyword>
<reference evidence="5" key="1">
    <citation type="submission" date="2019-10" db="EMBL/GenBank/DDBJ databases">
        <title>Bird 10,000 Genomes (B10K) Project - Family phase.</title>
        <authorList>
            <person name="Zhang G."/>
        </authorList>
    </citation>
    <scope>NUCLEOTIDE SEQUENCE</scope>
    <source>
        <strain evidence="5">B10K-DU-002-69</strain>
        <tissue evidence="5">Muscle</tissue>
    </source>
</reference>
<dbReference type="EMBL" id="WEIS01081853">
    <property type="protein sequence ID" value="NWI69628.1"/>
    <property type="molecule type" value="Genomic_DNA"/>
</dbReference>
<sequence length="310" mass="35525">RSRAMPTWDGDTLLLPSSRLLQKRREVAEVERALQGQREEFRQRMERLAQRRQQLGRRQEQHRDIVLKFNTSLKASRVWLERARGQMGTEQARVAGHDAEAARLRRELERLLQHRERLARRLQSLQRFQDYLQAVLARMGQFQDIPAMLAHFGALAEARAALAQQAEAEQEQLAQDRAQLRQHQEETSSELLRTQHELAQLRTRLEAARHDVLREESCWAHIQSTAAQKTLLLGQIKLAVLNLFQLSTARLQVPADVALEDAEAQLDTVLLCMQDLADICAELPCPPRSPTATSARPLRHQGARAPPIQE</sequence>
<dbReference type="InterPro" id="IPR025252">
    <property type="entry name" value="DUF4200"/>
</dbReference>
<dbReference type="InterPro" id="IPR051147">
    <property type="entry name" value="CFAP_domain-containing"/>
</dbReference>
<feature type="coiled-coil region" evidence="2">
    <location>
        <begin position="20"/>
        <end position="58"/>
    </location>
</feature>
<organism evidence="5 6">
    <name type="scientific">Todus mexicanus</name>
    <name type="common">Puerto Rican tody</name>
    <dbReference type="NCBI Taxonomy" id="135184"/>
    <lineage>
        <taxon>Eukaryota</taxon>
        <taxon>Metazoa</taxon>
        <taxon>Chordata</taxon>
        <taxon>Craniata</taxon>
        <taxon>Vertebrata</taxon>
        <taxon>Euteleostomi</taxon>
        <taxon>Archelosauria</taxon>
        <taxon>Archosauria</taxon>
        <taxon>Dinosauria</taxon>
        <taxon>Saurischia</taxon>
        <taxon>Theropoda</taxon>
        <taxon>Coelurosauria</taxon>
        <taxon>Aves</taxon>
        <taxon>Neognathae</taxon>
        <taxon>Neoaves</taxon>
        <taxon>Telluraves</taxon>
        <taxon>Coraciimorphae</taxon>
        <taxon>Coraciiformes</taxon>
        <taxon>Todidae</taxon>
        <taxon>Todus</taxon>
    </lineage>
</organism>
<gene>
    <name evidence="5" type="primary">Cc42m</name>
    <name evidence="5" type="ORF">TODMEX_R01361</name>
</gene>
<dbReference type="AlphaFoldDB" id="A0A851DMZ8"/>
<keyword evidence="6" id="KW-1185">Reference proteome</keyword>
<evidence type="ECO:0000256" key="1">
    <source>
        <dbReference type="ARBA" id="ARBA00023054"/>
    </source>
</evidence>
<feature type="domain" description="DUF4200" evidence="4">
    <location>
        <begin position="20"/>
        <end position="136"/>
    </location>
</feature>
<feature type="non-terminal residue" evidence="5">
    <location>
        <position position="1"/>
    </location>
</feature>
<dbReference type="Pfam" id="PF13863">
    <property type="entry name" value="DUF4200"/>
    <property type="match status" value="1"/>
</dbReference>
<dbReference type="Proteomes" id="UP000660247">
    <property type="component" value="Unassembled WGS sequence"/>
</dbReference>
<feature type="region of interest" description="Disordered" evidence="3">
    <location>
        <begin position="288"/>
        <end position="310"/>
    </location>
</feature>
<evidence type="ECO:0000313" key="5">
    <source>
        <dbReference type="EMBL" id="NWI69628.1"/>
    </source>
</evidence>
<evidence type="ECO:0000256" key="3">
    <source>
        <dbReference type="SAM" id="MobiDB-lite"/>
    </source>
</evidence>
<dbReference type="PANTHER" id="PTHR21683">
    <property type="entry name" value="COILED-COIL DOMAIN-CONTAINING PROTEIN 42 LIKE-2-LIKE-RELATED"/>
    <property type="match status" value="1"/>
</dbReference>
<protein>
    <submittedName>
        <fullName evidence="5">CC42M protein</fullName>
    </submittedName>
</protein>
<dbReference type="PANTHER" id="PTHR21683:SF9">
    <property type="entry name" value="CILIA- AND FLAGELLA-ASSOCIATED PROTEIN 73"/>
    <property type="match status" value="1"/>
</dbReference>
<evidence type="ECO:0000256" key="2">
    <source>
        <dbReference type="SAM" id="Coils"/>
    </source>
</evidence>
<feature type="coiled-coil region" evidence="2">
    <location>
        <begin position="94"/>
        <end position="128"/>
    </location>
</feature>
<comment type="caution">
    <text evidence="5">The sequence shown here is derived from an EMBL/GenBank/DDBJ whole genome shotgun (WGS) entry which is preliminary data.</text>
</comment>
<proteinExistence type="predicted"/>
<dbReference type="OrthoDB" id="10264298at2759"/>
<dbReference type="GO" id="GO:0005856">
    <property type="term" value="C:cytoskeleton"/>
    <property type="evidence" value="ECO:0007669"/>
    <property type="project" value="UniProtKB-ARBA"/>
</dbReference>
<evidence type="ECO:0000313" key="6">
    <source>
        <dbReference type="Proteomes" id="UP000660247"/>
    </source>
</evidence>
<accession>A0A851DMZ8</accession>